<comment type="miscellaneous">
    <text evidence="9">This enzyme catalyzes only one turnover and therefore is not strictly catalytic. According to one definition, an enzyme is a biocatalyst that acts repeatedly and over many reaction cycles.</text>
</comment>
<keyword evidence="6 9" id="KW-0227">DNA damage</keyword>
<dbReference type="InterPro" id="IPR036631">
    <property type="entry name" value="MGMT_N_sf"/>
</dbReference>
<dbReference type="EC" id="2.1.1.63" evidence="9"/>
<dbReference type="EMBL" id="FXUV01000052">
    <property type="protein sequence ID" value="SMQ13214.1"/>
    <property type="molecule type" value="Genomic_DNA"/>
</dbReference>
<dbReference type="AlphaFoldDB" id="A0A238TC00"/>
<keyword evidence="14" id="KW-1185">Reference proteome</keyword>
<dbReference type="InterPro" id="IPR014048">
    <property type="entry name" value="MethylDNA_cys_MeTrfase_DNA-bd"/>
</dbReference>
<dbReference type="NCBIfam" id="TIGR00589">
    <property type="entry name" value="ogt"/>
    <property type="match status" value="1"/>
</dbReference>
<dbReference type="HAMAP" id="MF_00772">
    <property type="entry name" value="OGT"/>
    <property type="match status" value="1"/>
</dbReference>
<evidence type="ECO:0000256" key="2">
    <source>
        <dbReference type="ARBA" id="ARBA00008711"/>
    </source>
</evidence>
<evidence type="ECO:0000256" key="1">
    <source>
        <dbReference type="ARBA" id="ARBA00001286"/>
    </source>
</evidence>
<feature type="domain" description="Methylated-DNA-[protein]-cysteine S-methyltransferase DNA binding" evidence="10">
    <location>
        <begin position="83"/>
        <end position="162"/>
    </location>
</feature>
<dbReference type="GO" id="GO:0032259">
    <property type="term" value="P:methylation"/>
    <property type="evidence" value="ECO:0007669"/>
    <property type="project" value="UniProtKB-KW"/>
</dbReference>
<dbReference type="STRING" id="1522312.GCA_900177895_02002"/>
<evidence type="ECO:0000259" key="10">
    <source>
        <dbReference type="Pfam" id="PF01035"/>
    </source>
</evidence>
<dbReference type="Gene3D" id="3.30.160.70">
    <property type="entry name" value="Methylated DNA-protein cysteine methyltransferase domain"/>
    <property type="match status" value="1"/>
</dbReference>
<reference evidence="13 14" key="2">
    <citation type="submission" date="2017-06" db="EMBL/GenBank/DDBJ databases">
        <authorList>
            <person name="Kim H.J."/>
            <person name="Triplett B.A."/>
        </authorList>
    </citation>
    <scope>NUCLEOTIDE SEQUENCE [LARGE SCALE GENOMIC DNA]</scope>
    <source>
        <strain evidence="13">Kingella_eburonensis</strain>
    </source>
</reference>
<sequence length="168" mass="18505">MQQIIIPTPLGDMVAVFSQRGLCLLEFADQTQLPRELAAVEKARKAEDCTNPQHVQLLQTELAAYFSGSLKNFSVPLDPIGTPFQQQVWQILCQIPYGETLSYKQQSEKLGNPKAIRAVASANGQNKISILIPCHRVIGSSGHLTGYAGGLSRKQFLLNLERQTPALF</sequence>
<reference evidence="12" key="1">
    <citation type="submission" date="2017-05" db="EMBL/GenBank/DDBJ databases">
        <authorList>
            <person name="Song R."/>
            <person name="Chenine A.L."/>
            <person name="Ruprecht R.M."/>
        </authorList>
    </citation>
    <scope>NUCLEOTIDE SEQUENCE</scope>
    <source>
        <strain evidence="12">Kingella_eburonensis</strain>
    </source>
</reference>
<evidence type="ECO:0000256" key="6">
    <source>
        <dbReference type="ARBA" id="ARBA00022763"/>
    </source>
</evidence>
<feature type="active site" description="Nucleophile; methyl group acceptor" evidence="9">
    <location>
        <position position="134"/>
    </location>
</feature>
<evidence type="ECO:0000256" key="5">
    <source>
        <dbReference type="ARBA" id="ARBA00022679"/>
    </source>
</evidence>
<dbReference type="PROSITE" id="PS00374">
    <property type="entry name" value="MGMT"/>
    <property type="match status" value="1"/>
</dbReference>
<protein>
    <recommendedName>
        <fullName evidence="9">Methylated-DNA--protein-cysteine methyltransferase</fullName>
        <ecNumber evidence="9">2.1.1.63</ecNumber>
    </recommendedName>
    <alternativeName>
        <fullName evidence="9">6-O-methylguanine-DNA methyltransferase</fullName>
        <shortName evidence="9">MGMT</shortName>
    </alternativeName>
    <alternativeName>
        <fullName evidence="9">O-6-methylguanine-DNA-alkyltransferase</fullName>
    </alternativeName>
</protein>
<comment type="catalytic activity">
    <reaction evidence="1 9">
        <text>a 4-O-methyl-thymidine in DNA + L-cysteinyl-[protein] = a thymidine in DNA + S-methyl-L-cysteinyl-[protein]</text>
        <dbReference type="Rhea" id="RHEA:53428"/>
        <dbReference type="Rhea" id="RHEA-COMP:10131"/>
        <dbReference type="Rhea" id="RHEA-COMP:10132"/>
        <dbReference type="Rhea" id="RHEA-COMP:13555"/>
        <dbReference type="Rhea" id="RHEA-COMP:13556"/>
        <dbReference type="ChEBI" id="CHEBI:29950"/>
        <dbReference type="ChEBI" id="CHEBI:82612"/>
        <dbReference type="ChEBI" id="CHEBI:137386"/>
        <dbReference type="ChEBI" id="CHEBI:137387"/>
        <dbReference type="EC" id="2.1.1.63"/>
    </reaction>
</comment>
<keyword evidence="4 9" id="KW-0489">Methyltransferase</keyword>
<evidence type="ECO:0000259" key="11">
    <source>
        <dbReference type="Pfam" id="PF02870"/>
    </source>
</evidence>
<comment type="subcellular location">
    <subcellularLocation>
        <location evidence="9">Cytoplasm</location>
    </subcellularLocation>
</comment>
<dbReference type="SUPFAM" id="SSF46767">
    <property type="entry name" value="Methylated DNA-protein cysteine methyltransferase, C-terminal domain"/>
    <property type="match status" value="1"/>
</dbReference>
<accession>A0A238TC00</accession>
<dbReference type="Pfam" id="PF01035">
    <property type="entry name" value="DNA_binding_1"/>
    <property type="match status" value="1"/>
</dbReference>
<gene>
    <name evidence="13" type="primary">ogt</name>
    <name evidence="13" type="ORF">KEBURONENSIS_00272</name>
    <name evidence="12" type="ORF">KEBURONENSIS_00441</name>
</gene>
<evidence type="ECO:0000256" key="9">
    <source>
        <dbReference type="HAMAP-Rule" id="MF_00772"/>
    </source>
</evidence>
<evidence type="ECO:0000313" key="14">
    <source>
        <dbReference type="Proteomes" id="UP000215450"/>
    </source>
</evidence>
<dbReference type="Gene3D" id="1.10.10.10">
    <property type="entry name" value="Winged helix-like DNA-binding domain superfamily/Winged helix DNA-binding domain"/>
    <property type="match status" value="1"/>
</dbReference>
<organism evidence="13 14">
    <name type="scientific">Kingella negevensis</name>
    <dbReference type="NCBI Taxonomy" id="1522312"/>
    <lineage>
        <taxon>Bacteria</taxon>
        <taxon>Pseudomonadati</taxon>
        <taxon>Pseudomonadota</taxon>
        <taxon>Betaproteobacteria</taxon>
        <taxon>Neisseriales</taxon>
        <taxon>Neisseriaceae</taxon>
        <taxon>Kingella</taxon>
    </lineage>
</organism>
<dbReference type="InterPro" id="IPR036217">
    <property type="entry name" value="MethylDNA_cys_MeTrfase_DNAb"/>
</dbReference>
<dbReference type="OrthoDB" id="9811249at2"/>
<feature type="domain" description="Methylguanine DNA methyltransferase ribonuclease-like" evidence="11">
    <location>
        <begin position="6"/>
        <end position="79"/>
    </location>
</feature>
<evidence type="ECO:0000256" key="8">
    <source>
        <dbReference type="ARBA" id="ARBA00049348"/>
    </source>
</evidence>
<evidence type="ECO:0000313" key="13">
    <source>
        <dbReference type="EMBL" id="SNB73404.1"/>
    </source>
</evidence>
<dbReference type="Proteomes" id="UP000215450">
    <property type="component" value="Unassembled WGS sequence"/>
</dbReference>
<keyword evidence="3 9" id="KW-0963">Cytoplasm</keyword>
<dbReference type="EMBL" id="FXUV02000032">
    <property type="protein sequence ID" value="SNB73404.1"/>
    <property type="molecule type" value="Genomic_DNA"/>
</dbReference>
<comment type="catalytic activity">
    <reaction evidence="8 9">
        <text>a 6-O-methyl-2'-deoxyguanosine in DNA + L-cysteinyl-[protein] = S-methyl-L-cysteinyl-[protein] + a 2'-deoxyguanosine in DNA</text>
        <dbReference type="Rhea" id="RHEA:24000"/>
        <dbReference type="Rhea" id="RHEA-COMP:10131"/>
        <dbReference type="Rhea" id="RHEA-COMP:10132"/>
        <dbReference type="Rhea" id="RHEA-COMP:11367"/>
        <dbReference type="Rhea" id="RHEA-COMP:11368"/>
        <dbReference type="ChEBI" id="CHEBI:29950"/>
        <dbReference type="ChEBI" id="CHEBI:82612"/>
        <dbReference type="ChEBI" id="CHEBI:85445"/>
        <dbReference type="ChEBI" id="CHEBI:85448"/>
        <dbReference type="EC" id="2.1.1.63"/>
    </reaction>
</comment>
<dbReference type="SUPFAM" id="SSF53155">
    <property type="entry name" value="Methylated DNA-protein cysteine methyltransferase domain"/>
    <property type="match status" value="1"/>
</dbReference>
<evidence type="ECO:0000256" key="4">
    <source>
        <dbReference type="ARBA" id="ARBA00022603"/>
    </source>
</evidence>
<comment type="function">
    <text evidence="9">Involved in the cellular defense against the biological effects of O6-methylguanine (O6-MeG) and O4-methylthymine (O4-MeT) in DNA. Repairs the methylated nucleobase in DNA by stoichiometrically transferring the methyl group to a cysteine residue in the enzyme. This is a suicide reaction: the enzyme is irreversibly inactivated.</text>
</comment>
<dbReference type="GO" id="GO:0005737">
    <property type="term" value="C:cytoplasm"/>
    <property type="evidence" value="ECO:0007669"/>
    <property type="project" value="UniProtKB-SubCell"/>
</dbReference>
<dbReference type="InterPro" id="IPR023546">
    <property type="entry name" value="MGMT"/>
</dbReference>
<keyword evidence="5 9" id="KW-0808">Transferase</keyword>
<dbReference type="InterPro" id="IPR001497">
    <property type="entry name" value="MethylDNA_cys_MeTrfase_AS"/>
</dbReference>
<dbReference type="GO" id="GO:0003908">
    <property type="term" value="F:methylated-DNA-[protein]-cysteine S-methyltransferase activity"/>
    <property type="evidence" value="ECO:0007669"/>
    <property type="project" value="UniProtKB-UniRule"/>
</dbReference>
<dbReference type="FunFam" id="1.10.10.10:FF:000214">
    <property type="entry name" value="Methylated-DNA--protein-cysteine methyltransferase"/>
    <property type="match status" value="1"/>
</dbReference>
<dbReference type="InterPro" id="IPR036388">
    <property type="entry name" value="WH-like_DNA-bd_sf"/>
</dbReference>
<dbReference type="Pfam" id="PF02870">
    <property type="entry name" value="Methyltransf_1N"/>
    <property type="match status" value="1"/>
</dbReference>
<keyword evidence="7 9" id="KW-0234">DNA repair</keyword>
<dbReference type="CDD" id="cd06445">
    <property type="entry name" value="ATase"/>
    <property type="match status" value="1"/>
</dbReference>
<evidence type="ECO:0000256" key="3">
    <source>
        <dbReference type="ARBA" id="ARBA00022490"/>
    </source>
</evidence>
<comment type="similarity">
    <text evidence="2 9">Belongs to the MGMT family.</text>
</comment>
<dbReference type="PANTHER" id="PTHR10815">
    <property type="entry name" value="METHYLATED-DNA--PROTEIN-CYSTEINE METHYLTRANSFERASE"/>
    <property type="match status" value="1"/>
</dbReference>
<dbReference type="PANTHER" id="PTHR10815:SF5">
    <property type="entry name" value="METHYLATED-DNA--PROTEIN-CYSTEINE METHYLTRANSFERASE"/>
    <property type="match status" value="1"/>
</dbReference>
<proteinExistence type="inferred from homology"/>
<evidence type="ECO:0000313" key="12">
    <source>
        <dbReference type="EMBL" id="SMQ13214.1"/>
    </source>
</evidence>
<dbReference type="InterPro" id="IPR008332">
    <property type="entry name" value="MethylG_MeTrfase_N"/>
</dbReference>
<dbReference type="GO" id="GO:0006307">
    <property type="term" value="P:DNA alkylation repair"/>
    <property type="evidence" value="ECO:0007669"/>
    <property type="project" value="UniProtKB-UniRule"/>
</dbReference>
<evidence type="ECO:0000256" key="7">
    <source>
        <dbReference type="ARBA" id="ARBA00023204"/>
    </source>
</evidence>
<name>A0A238TC00_9NEIS</name>